<evidence type="ECO:0000259" key="2">
    <source>
        <dbReference type="PROSITE" id="PS51831"/>
    </source>
</evidence>
<gene>
    <name evidence="3" type="ORF">O3P69_009348</name>
</gene>
<dbReference type="PROSITE" id="PS51831">
    <property type="entry name" value="HD"/>
    <property type="match status" value="1"/>
</dbReference>
<dbReference type="Gene3D" id="1.10.3210.10">
    <property type="entry name" value="Hypothetical protein af1432"/>
    <property type="match status" value="1"/>
</dbReference>
<keyword evidence="4" id="KW-1185">Reference proteome</keyword>
<dbReference type="PANTHER" id="PTHR11373:SF4">
    <property type="entry name" value="DEOXYNUCLEOSIDE TRIPHOSPHATE TRIPHOSPHOHYDROLASE SAMHD1"/>
    <property type="match status" value="1"/>
</dbReference>
<dbReference type="Pfam" id="PF01966">
    <property type="entry name" value="HD"/>
    <property type="match status" value="1"/>
</dbReference>
<comment type="caution">
    <text evidence="3">The sequence shown here is derived from an EMBL/GenBank/DDBJ whole genome shotgun (WGS) entry which is preliminary data.</text>
</comment>
<dbReference type="EMBL" id="JARAKH010000035">
    <property type="protein sequence ID" value="KAK8384473.1"/>
    <property type="molecule type" value="Genomic_DNA"/>
</dbReference>
<comment type="similarity">
    <text evidence="1">Belongs to the SAMHD1 family.</text>
</comment>
<sequence length="359" mass="42404">MEKINLQEPQQPKFKKLKKETKVFQDAVHGTISIPYACKVVVDTPEFQRLRRLRQLGMAYMVYPSATHTRFEHSLGVCHLAGLLAANLKENQEELSIDEKDVLCVQLAGLCHDLGHGPLGHFWEGFARNKLKKEWIHEEMSVRMLDHMWEKNALKDSLKEVHDDDLAFIKAMIHPKGYPLPEKYRSKDFLLQIVSNEKTGIDVDKWDYFLRDSLHLGLKVTFDPKRFIEYSRVIEHKGEKFICFRDKMYREVLELFQTRCVLHLKAYKHKVLHCIDLMIMDALHAEMDYNEEFEQMVSKFEDPEVFMKLTDEMVQRLRESRSGDVKKIFHRIDTRKLYKCKDEKDDGNKCGENEVKIKN</sequence>
<accession>A0AAW0TAZ2</accession>
<dbReference type="InterPro" id="IPR003607">
    <property type="entry name" value="HD/PDEase_dom"/>
</dbReference>
<dbReference type="Proteomes" id="UP001487740">
    <property type="component" value="Unassembled WGS sequence"/>
</dbReference>
<dbReference type="GO" id="GO:0008832">
    <property type="term" value="F:dGTPase activity"/>
    <property type="evidence" value="ECO:0007669"/>
    <property type="project" value="TreeGrafter"/>
</dbReference>
<feature type="domain" description="HD" evidence="2">
    <location>
        <begin position="70"/>
        <end position="209"/>
    </location>
</feature>
<proteinExistence type="inferred from homology"/>
<protein>
    <recommendedName>
        <fullName evidence="2">HD domain-containing protein</fullName>
    </recommendedName>
</protein>
<dbReference type="GO" id="GO:0005634">
    <property type="term" value="C:nucleus"/>
    <property type="evidence" value="ECO:0007669"/>
    <property type="project" value="TreeGrafter"/>
</dbReference>
<dbReference type="PANTHER" id="PTHR11373">
    <property type="entry name" value="DEOXYNUCLEOSIDE TRIPHOSPHATE TRIPHOSPHOHYDROLASE"/>
    <property type="match status" value="1"/>
</dbReference>
<dbReference type="SUPFAM" id="SSF109604">
    <property type="entry name" value="HD-domain/PDEase-like"/>
    <property type="match status" value="1"/>
</dbReference>
<dbReference type="InterPro" id="IPR050135">
    <property type="entry name" value="dGTPase-like"/>
</dbReference>
<dbReference type="GO" id="GO:0006203">
    <property type="term" value="P:dGTP catabolic process"/>
    <property type="evidence" value="ECO:0007669"/>
    <property type="project" value="TreeGrafter"/>
</dbReference>
<reference evidence="3 4" key="1">
    <citation type="submission" date="2023-03" db="EMBL/GenBank/DDBJ databases">
        <title>High-quality genome of Scylla paramamosain provides insights in environmental adaptation.</title>
        <authorList>
            <person name="Zhang L."/>
        </authorList>
    </citation>
    <scope>NUCLEOTIDE SEQUENCE [LARGE SCALE GENOMIC DNA]</scope>
    <source>
        <strain evidence="3">LZ_2023a</strain>
        <tissue evidence="3">Muscle</tissue>
    </source>
</reference>
<evidence type="ECO:0000256" key="1">
    <source>
        <dbReference type="ARBA" id="ARBA00005776"/>
    </source>
</evidence>
<dbReference type="InterPro" id="IPR006674">
    <property type="entry name" value="HD_domain"/>
</dbReference>
<organism evidence="3 4">
    <name type="scientific">Scylla paramamosain</name>
    <name type="common">Mud crab</name>
    <dbReference type="NCBI Taxonomy" id="85552"/>
    <lineage>
        <taxon>Eukaryota</taxon>
        <taxon>Metazoa</taxon>
        <taxon>Ecdysozoa</taxon>
        <taxon>Arthropoda</taxon>
        <taxon>Crustacea</taxon>
        <taxon>Multicrustacea</taxon>
        <taxon>Malacostraca</taxon>
        <taxon>Eumalacostraca</taxon>
        <taxon>Eucarida</taxon>
        <taxon>Decapoda</taxon>
        <taxon>Pleocyemata</taxon>
        <taxon>Brachyura</taxon>
        <taxon>Eubrachyura</taxon>
        <taxon>Portunoidea</taxon>
        <taxon>Portunidae</taxon>
        <taxon>Portuninae</taxon>
        <taxon>Scylla</taxon>
    </lineage>
</organism>
<dbReference type="SMART" id="SM00471">
    <property type="entry name" value="HDc"/>
    <property type="match status" value="1"/>
</dbReference>
<evidence type="ECO:0000313" key="4">
    <source>
        <dbReference type="Proteomes" id="UP001487740"/>
    </source>
</evidence>
<evidence type="ECO:0000313" key="3">
    <source>
        <dbReference type="EMBL" id="KAK8384473.1"/>
    </source>
</evidence>
<dbReference type="CDD" id="cd00077">
    <property type="entry name" value="HDc"/>
    <property type="match status" value="1"/>
</dbReference>
<name>A0AAW0TAZ2_SCYPA</name>
<dbReference type="AlphaFoldDB" id="A0AAW0TAZ2"/>